<feature type="domain" description="C2H2-type" evidence="15">
    <location>
        <begin position="740"/>
        <end position="767"/>
    </location>
</feature>
<evidence type="ECO:0000256" key="3">
    <source>
        <dbReference type="ARBA" id="ARBA00022723"/>
    </source>
</evidence>
<evidence type="ECO:0000256" key="1">
    <source>
        <dbReference type="ARBA" id="ARBA00003767"/>
    </source>
</evidence>
<feature type="domain" description="C2H2-type" evidence="15">
    <location>
        <begin position="709"/>
        <end position="736"/>
    </location>
</feature>
<keyword evidence="7" id="KW-0805">Transcription regulation</keyword>
<feature type="region of interest" description="Disordered" evidence="13">
    <location>
        <begin position="346"/>
        <end position="386"/>
    </location>
</feature>
<evidence type="ECO:0000256" key="5">
    <source>
        <dbReference type="ARBA" id="ARBA00022771"/>
    </source>
</evidence>
<keyword evidence="14" id="KW-0812">Transmembrane</keyword>
<evidence type="ECO:0000256" key="8">
    <source>
        <dbReference type="ARBA" id="ARBA00023125"/>
    </source>
</evidence>
<dbReference type="Gene3D" id="3.30.710.10">
    <property type="entry name" value="Potassium Channel Kv1.1, Chain A"/>
    <property type="match status" value="1"/>
</dbReference>
<dbReference type="FunFam" id="3.30.160.60:FF:000997">
    <property type="entry name" value="Zinc finger and BTB domain-containing protein 11"/>
    <property type="match status" value="1"/>
</dbReference>
<feature type="compositionally biased region" description="Low complexity" evidence="13">
    <location>
        <begin position="349"/>
        <end position="358"/>
    </location>
</feature>
<evidence type="ECO:0000256" key="9">
    <source>
        <dbReference type="ARBA" id="ARBA00023163"/>
    </source>
</evidence>
<dbReference type="FunFam" id="3.30.160.60:FF:000633">
    <property type="entry name" value="Zinc finger and BTB domain containing 11"/>
    <property type="match status" value="1"/>
</dbReference>
<evidence type="ECO:0000256" key="10">
    <source>
        <dbReference type="ARBA" id="ARBA00023242"/>
    </source>
</evidence>
<dbReference type="FunFam" id="3.30.160.60:FF:001086">
    <property type="entry name" value="zinc finger and BTB domain-containing protein 11"/>
    <property type="match status" value="1"/>
</dbReference>
<dbReference type="Gene3D" id="3.30.160.60">
    <property type="entry name" value="Classic Zinc Finger"/>
    <property type="match status" value="10"/>
</dbReference>
<evidence type="ECO:0000259" key="15">
    <source>
        <dbReference type="PROSITE" id="PS50157"/>
    </source>
</evidence>
<feature type="region of interest" description="Disordered" evidence="13">
    <location>
        <begin position="417"/>
        <end position="468"/>
    </location>
</feature>
<dbReference type="EMBL" id="WBMX01002253">
    <property type="protein sequence ID" value="NXC17118.1"/>
    <property type="molecule type" value="Genomic_DNA"/>
</dbReference>
<gene>
    <name evidence="16" type="primary">Zbtb11</name>
    <name evidence="16" type="ORF">CORCRI_R06726</name>
</gene>
<feature type="domain" description="C2H2-type" evidence="15">
    <location>
        <begin position="574"/>
        <end position="601"/>
    </location>
</feature>
<evidence type="ECO:0000256" key="13">
    <source>
        <dbReference type="SAM" id="MobiDB-lite"/>
    </source>
</evidence>
<dbReference type="OrthoDB" id="6077919at2759"/>
<comment type="subcellular location">
    <subcellularLocation>
        <location evidence="2">Nucleus</location>
        <location evidence="2">Nucleolus</location>
    </subcellularLocation>
</comment>
<protein>
    <recommendedName>
        <fullName evidence="11">Zinc finger and BTB domain-containing protein 11</fullName>
    </recommendedName>
</protein>
<dbReference type="SMART" id="SM00355">
    <property type="entry name" value="ZnF_C2H2"/>
    <property type="match status" value="12"/>
</dbReference>
<feature type="non-terminal residue" evidence="16">
    <location>
        <position position="1028"/>
    </location>
</feature>
<dbReference type="FunFam" id="3.30.160.60:FF:001072">
    <property type="entry name" value="zinc finger and BTB domain-containing protein 11"/>
    <property type="match status" value="1"/>
</dbReference>
<keyword evidence="9" id="KW-0804">Transcription</keyword>
<keyword evidence="14" id="KW-1133">Transmembrane helix</keyword>
<dbReference type="GO" id="GO:0000981">
    <property type="term" value="F:DNA-binding transcription factor activity, RNA polymerase II-specific"/>
    <property type="evidence" value="ECO:0007669"/>
    <property type="project" value="TreeGrafter"/>
</dbReference>
<evidence type="ECO:0000256" key="11">
    <source>
        <dbReference type="ARBA" id="ARBA00070996"/>
    </source>
</evidence>
<dbReference type="SUPFAM" id="SSF57667">
    <property type="entry name" value="beta-beta-alpha zinc fingers"/>
    <property type="match status" value="6"/>
</dbReference>
<dbReference type="FunFam" id="3.30.160.60:FF:000971">
    <property type="entry name" value="Zinc finger and BTB domain-containing protein 11"/>
    <property type="match status" value="1"/>
</dbReference>
<feature type="domain" description="C2H2-type" evidence="15">
    <location>
        <begin position="653"/>
        <end position="680"/>
    </location>
</feature>
<accession>A0A851LFE7</accession>
<feature type="domain" description="C2H2-type" evidence="15">
    <location>
        <begin position="681"/>
        <end position="708"/>
    </location>
</feature>
<feature type="compositionally biased region" description="Polar residues" evidence="13">
    <location>
        <begin position="459"/>
        <end position="468"/>
    </location>
</feature>
<keyword evidence="17" id="KW-1185">Reference proteome</keyword>
<dbReference type="AlphaFoldDB" id="A0A851LFE7"/>
<feature type="compositionally biased region" description="Pro residues" evidence="13">
    <location>
        <begin position="359"/>
        <end position="371"/>
    </location>
</feature>
<dbReference type="PROSITE" id="PS50157">
    <property type="entry name" value="ZINC_FINGER_C2H2_2"/>
    <property type="match status" value="12"/>
</dbReference>
<dbReference type="GO" id="GO:0008270">
    <property type="term" value="F:zinc ion binding"/>
    <property type="evidence" value="ECO:0007669"/>
    <property type="project" value="UniProtKB-KW"/>
</dbReference>
<keyword evidence="6" id="KW-0862">Zinc</keyword>
<feature type="non-terminal residue" evidence="16">
    <location>
        <position position="1"/>
    </location>
</feature>
<dbReference type="PANTHER" id="PTHR24381:SF450">
    <property type="entry name" value="GASTRULA ZINC FINGER PROTEIN XLCGF26.1-LIKE-RELATED"/>
    <property type="match status" value="1"/>
</dbReference>
<dbReference type="FunFam" id="3.30.160.60:FF:001553">
    <property type="entry name" value="Zinc finger and BTB domain containing 11"/>
    <property type="match status" value="1"/>
</dbReference>
<dbReference type="PROSITE" id="PS00028">
    <property type="entry name" value="ZINC_FINGER_C2H2_1"/>
    <property type="match status" value="12"/>
</dbReference>
<feature type="domain" description="C2H2-type" evidence="15">
    <location>
        <begin position="796"/>
        <end position="825"/>
    </location>
</feature>
<dbReference type="GO" id="GO:0005730">
    <property type="term" value="C:nucleolus"/>
    <property type="evidence" value="ECO:0007669"/>
    <property type="project" value="UniProtKB-SubCell"/>
</dbReference>
<organism evidence="16 17">
    <name type="scientific">Corythaeola cristata</name>
    <name type="common">Great blue turaco</name>
    <dbReference type="NCBI Taxonomy" id="103954"/>
    <lineage>
        <taxon>Eukaryota</taxon>
        <taxon>Metazoa</taxon>
        <taxon>Chordata</taxon>
        <taxon>Craniata</taxon>
        <taxon>Vertebrata</taxon>
        <taxon>Euteleostomi</taxon>
        <taxon>Archelosauria</taxon>
        <taxon>Archosauria</taxon>
        <taxon>Dinosauria</taxon>
        <taxon>Saurischia</taxon>
        <taxon>Theropoda</taxon>
        <taxon>Coelurosauria</taxon>
        <taxon>Aves</taxon>
        <taxon>Neognathae</taxon>
        <taxon>Neoaves</taxon>
        <taxon>Otidimorphae</taxon>
        <taxon>Musophagiformes</taxon>
        <taxon>Musophagidae</taxon>
        <taxon>Corythaeola</taxon>
    </lineage>
</organism>
<keyword evidence="10" id="KW-0539">Nucleus</keyword>
<keyword evidence="4" id="KW-0677">Repeat</keyword>
<dbReference type="InterPro" id="IPR011333">
    <property type="entry name" value="SKP1/BTB/POZ_sf"/>
</dbReference>
<dbReference type="InterPro" id="IPR013087">
    <property type="entry name" value="Znf_C2H2_type"/>
</dbReference>
<feature type="domain" description="C2H2-type" evidence="15">
    <location>
        <begin position="860"/>
        <end position="887"/>
    </location>
</feature>
<evidence type="ECO:0000256" key="12">
    <source>
        <dbReference type="PROSITE-ProRule" id="PRU00042"/>
    </source>
</evidence>
<evidence type="ECO:0000256" key="2">
    <source>
        <dbReference type="ARBA" id="ARBA00004604"/>
    </source>
</evidence>
<sequence length="1028" mass="117218">EESYLAILRYLTNDREPYAPGTEGNVKRKIRKAAACYVVRGGTLYYQRRQRDQQRFAELEVILQAERRASVIRAAHLAPDGTHRTRLQTWQGLSQKYWWRGILKQVKDYIKECSKCQEKLDRSRSLSDPSEMLEELALDTKSHEDSNETGEELSNTASIPAASPKSVKKKPIAKHELVFVSTIKVPQIKYFICDLQNCGKLYRMLIFKHFYLYIHTFIFFISYFLVLFFCHSSCYLSPDYFLNVAGFCKSSFLPLLEFAYTSELTFDFCSMAEVAMLARHLFMSEVLEICENVHKQVEEKQITVYQKGDIQTVESTQSLAEQTEVEAQPVAGTGQPELAAGQVPVAVNGAPSSAGPEEPAAPQPELLPPEPAQATPDDLSKPEEPYETAENYVKMQLLESISNSTVSVIKAEPSAVEAMDTQSQAEVETDQNESGKANVDTASEDSSETLKQKDDWQSKEQSVSVSQLESLTYSQDDTYKSKLRQRSVSEGGYIRLHKGIEKKLQNRKTNSKSAIQQVAMKLVQRGKKMKQPKRETTENNEVEAQHKCTECGMVFQRRYALIMHTLKHERSKDYKCPLCKKEFQYGASLRAHLVRHTWKTEVNTTSASVEETGVSPVKGRTKREFICDICGRTLPKLYSLRIHMLKHTGVKPHACKVCGKTFTYKHGLKMHLALHEVQKQFPCDLCEKSFVTKRSLQEHMSIHTGESKYLCSICGKSFHRASGLSKHIKKHQPKPEVRGYQCTQCEKSFYEARDLRQHMNKHLGVKPFQCQFCGKCYSWKKDWYSHVKSHSVTDPYRCNICGKEFYEKALYRRHVKKATHGKKGRAKQNLERVCEHCGRKFTQLREYRRHMNNHEGVKPFECLTCGVAWADARSLKRHVRTHTGERPYVCPVCNEAYIDARTLRKHMTKFHRDYVPCKIMLEKDTLQFHNQGTQVEHAISILAADVQEQEAEISVGSGEIETVVVTGETLEAIEAVAATEECTSVSTLSDQSIMQVVNYVLAQQQGQKMAEVTQAIETVEVAHVAKTE</sequence>
<feature type="domain" description="C2H2-type" evidence="15">
    <location>
        <begin position="832"/>
        <end position="859"/>
    </location>
</feature>
<name>A0A851LFE7_CORCR</name>
<keyword evidence="5 12" id="KW-0863">Zinc-finger</keyword>
<feature type="domain" description="C2H2-type" evidence="15">
    <location>
        <begin position="625"/>
        <end position="652"/>
    </location>
</feature>
<evidence type="ECO:0000256" key="4">
    <source>
        <dbReference type="ARBA" id="ARBA00022737"/>
    </source>
</evidence>
<evidence type="ECO:0000313" key="16">
    <source>
        <dbReference type="EMBL" id="NXC17118.1"/>
    </source>
</evidence>
<dbReference type="Proteomes" id="UP000621168">
    <property type="component" value="Unassembled WGS sequence"/>
</dbReference>
<evidence type="ECO:0000313" key="17">
    <source>
        <dbReference type="Proteomes" id="UP000621168"/>
    </source>
</evidence>
<keyword evidence="8" id="KW-0238">DNA-binding</keyword>
<evidence type="ECO:0000256" key="7">
    <source>
        <dbReference type="ARBA" id="ARBA00023015"/>
    </source>
</evidence>
<dbReference type="Pfam" id="PF13912">
    <property type="entry name" value="zf-C2H2_6"/>
    <property type="match status" value="3"/>
</dbReference>
<comment type="caution">
    <text evidence="16">The sequence shown here is derived from an EMBL/GenBank/DDBJ whole genome shotgun (WGS) entry which is preliminary data.</text>
</comment>
<dbReference type="InterPro" id="IPR041588">
    <property type="entry name" value="Integrase_H2C2"/>
</dbReference>
<comment type="function">
    <text evidence="1">May be involved in transcriptional regulation.</text>
</comment>
<feature type="domain" description="C2H2-type" evidence="15">
    <location>
        <begin position="768"/>
        <end position="795"/>
    </location>
</feature>
<dbReference type="Pfam" id="PF17921">
    <property type="entry name" value="Integrase_H2C2"/>
    <property type="match status" value="1"/>
</dbReference>
<dbReference type="PANTHER" id="PTHR24381">
    <property type="entry name" value="ZINC FINGER PROTEIN"/>
    <property type="match status" value="1"/>
</dbReference>
<feature type="transmembrane region" description="Helical" evidence="14">
    <location>
        <begin position="210"/>
        <end position="229"/>
    </location>
</feature>
<dbReference type="InterPro" id="IPR036236">
    <property type="entry name" value="Znf_C2H2_sf"/>
</dbReference>
<proteinExistence type="predicted"/>
<keyword evidence="3" id="KW-0479">Metal-binding</keyword>
<dbReference type="SUPFAM" id="SSF54695">
    <property type="entry name" value="POZ domain"/>
    <property type="match status" value="1"/>
</dbReference>
<reference evidence="16" key="1">
    <citation type="submission" date="2019-09" db="EMBL/GenBank/DDBJ databases">
        <title>Bird 10,000 Genomes (B10K) Project - Family phase.</title>
        <authorList>
            <person name="Zhang G."/>
        </authorList>
    </citation>
    <scope>NUCLEOTIDE SEQUENCE</scope>
    <source>
        <strain evidence="16">B10K-CU-031-40</strain>
    </source>
</reference>
<evidence type="ECO:0000256" key="14">
    <source>
        <dbReference type="SAM" id="Phobius"/>
    </source>
</evidence>
<evidence type="ECO:0000256" key="6">
    <source>
        <dbReference type="ARBA" id="ARBA00022833"/>
    </source>
</evidence>
<dbReference type="Pfam" id="PF00096">
    <property type="entry name" value="zf-C2H2"/>
    <property type="match status" value="7"/>
</dbReference>
<dbReference type="Gene3D" id="1.10.340.70">
    <property type="match status" value="1"/>
</dbReference>
<dbReference type="FunFam" id="1.10.340.70:FF:000002">
    <property type="entry name" value="Zinc finger and BTB domain-containing protein 11"/>
    <property type="match status" value="1"/>
</dbReference>
<dbReference type="FunFam" id="3.30.160.60:FF:001897">
    <property type="entry name" value="Zinc finger and BTB domain containing 11"/>
    <property type="match status" value="1"/>
</dbReference>
<dbReference type="GO" id="GO:0000977">
    <property type="term" value="F:RNA polymerase II transcription regulatory region sequence-specific DNA binding"/>
    <property type="evidence" value="ECO:0007669"/>
    <property type="project" value="TreeGrafter"/>
</dbReference>
<keyword evidence="14" id="KW-0472">Membrane</keyword>
<feature type="domain" description="C2H2-type" evidence="15">
    <location>
        <begin position="888"/>
        <end position="916"/>
    </location>
</feature>
<feature type="compositionally biased region" description="Basic and acidic residues" evidence="13">
    <location>
        <begin position="448"/>
        <end position="458"/>
    </location>
</feature>
<feature type="domain" description="C2H2-type" evidence="15">
    <location>
        <begin position="546"/>
        <end position="573"/>
    </location>
</feature>